<keyword evidence="1" id="KW-0175">Coiled coil</keyword>
<sequence>MNSVPACNSNSLDIVHTRSNSFVDSRVYKVANLVAMIFGLLILAAGIACTIIFGVELGPLYTMVTLGVSIAVGSILLTIGASCLGFRSLFNKTHRIDRTAEDAKIVKLKQEIFKSTSQIEEEEKKLLKLSEEYKKVHLELKTLLKKKDQASKKLEEVNEKYTEARADLDSLLEKIQKDSSSSGGGVTFLGLKEP</sequence>
<dbReference type="EMBL" id="CP060791">
    <property type="protein sequence ID" value="QVE49325.1"/>
    <property type="molecule type" value="Genomic_DNA"/>
</dbReference>
<protein>
    <recommendedName>
        <fullName evidence="5">IncA family protein</fullName>
    </recommendedName>
</protein>
<evidence type="ECO:0000313" key="3">
    <source>
        <dbReference type="EMBL" id="QVE49325.1"/>
    </source>
</evidence>
<dbReference type="Gene3D" id="1.20.1170.10">
    <property type="match status" value="1"/>
</dbReference>
<dbReference type="RefSeq" id="WP_213241470.1">
    <property type="nucleotide sequence ID" value="NZ_CP060791.1"/>
</dbReference>
<reference evidence="3 4" key="1">
    <citation type="submission" date="2020-08" db="EMBL/GenBank/DDBJ databases">
        <title>Isolation and characterization of novel Chlamydia from Siamese crocodiles (Crocodylus siamensis).</title>
        <authorList>
            <person name="Sariya L."/>
        </authorList>
    </citation>
    <scope>NUCLEOTIDE SEQUENCE [LARGE SCALE GENOMIC DNA]</scope>
    <source>
        <strain evidence="3 4">No. 12</strain>
    </source>
</reference>
<feature type="transmembrane region" description="Helical" evidence="2">
    <location>
        <begin position="60"/>
        <end position="86"/>
    </location>
</feature>
<gene>
    <name evidence="3" type="ORF">H9Q19_01265</name>
</gene>
<accession>A0ABX8CE89</accession>
<evidence type="ECO:0000256" key="2">
    <source>
        <dbReference type="SAM" id="Phobius"/>
    </source>
</evidence>
<keyword evidence="4" id="KW-1185">Reference proteome</keyword>
<feature type="coiled-coil region" evidence="1">
    <location>
        <begin position="105"/>
        <end position="178"/>
    </location>
</feature>
<evidence type="ECO:0000256" key="1">
    <source>
        <dbReference type="SAM" id="Coils"/>
    </source>
</evidence>
<dbReference type="GeneID" id="301704219"/>
<evidence type="ECO:0000313" key="4">
    <source>
        <dbReference type="Proteomes" id="UP000680625"/>
    </source>
</evidence>
<evidence type="ECO:0008006" key="5">
    <source>
        <dbReference type="Google" id="ProtNLM"/>
    </source>
</evidence>
<feature type="transmembrane region" description="Helical" evidence="2">
    <location>
        <begin position="30"/>
        <end position="54"/>
    </location>
</feature>
<keyword evidence="2" id="KW-1133">Transmembrane helix</keyword>
<keyword evidence="2" id="KW-0472">Membrane</keyword>
<name>A0ABX8CE89_9CHLA</name>
<organism evidence="3 4">
    <name type="scientific">Chlamydia crocodili</name>
    <dbReference type="NCBI Taxonomy" id="2766982"/>
    <lineage>
        <taxon>Bacteria</taxon>
        <taxon>Pseudomonadati</taxon>
        <taxon>Chlamydiota</taxon>
        <taxon>Chlamydiia</taxon>
        <taxon>Chlamydiales</taxon>
        <taxon>Chlamydiaceae</taxon>
        <taxon>Chlamydia/Chlamydophila group</taxon>
        <taxon>Chlamydia</taxon>
    </lineage>
</organism>
<proteinExistence type="predicted"/>
<dbReference type="Proteomes" id="UP000680625">
    <property type="component" value="Chromosome"/>
</dbReference>
<keyword evidence="2" id="KW-0812">Transmembrane</keyword>